<dbReference type="OrthoDB" id="6020543at2759"/>
<dbReference type="EMBL" id="NEDP02001884">
    <property type="protein sequence ID" value="OWF52251.1"/>
    <property type="molecule type" value="Genomic_DNA"/>
</dbReference>
<keyword evidence="2" id="KW-1185">Reference proteome</keyword>
<proteinExistence type="predicted"/>
<comment type="caution">
    <text evidence="1">The sequence shown here is derived from an EMBL/GenBank/DDBJ whole genome shotgun (WGS) entry which is preliminary data.</text>
</comment>
<name>A0A210QU52_MIZYE</name>
<organism evidence="1 2">
    <name type="scientific">Mizuhopecten yessoensis</name>
    <name type="common">Japanese scallop</name>
    <name type="synonym">Patinopecten yessoensis</name>
    <dbReference type="NCBI Taxonomy" id="6573"/>
    <lineage>
        <taxon>Eukaryota</taxon>
        <taxon>Metazoa</taxon>
        <taxon>Spiralia</taxon>
        <taxon>Lophotrochozoa</taxon>
        <taxon>Mollusca</taxon>
        <taxon>Bivalvia</taxon>
        <taxon>Autobranchia</taxon>
        <taxon>Pteriomorphia</taxon>
        <taxon>Pectinida</taxon>
        <taxon>Pectinoidea</taxon>
        <taxon>Pectinidae</taxon>
        <taxon>Mizuhopecten</taxon>
    </lineage>
</organism>
<evidence type="ECO:0000313" key="2">
    <source>
        <dbReference type="Proteomes" id="UP000242188"/>
    </source>
</evidence>
<reference evidence="1 2" key="1">
    <citation type="journal article" date="2017" name="Nat. Ecol. Evol.">
        <title>Scallop genome provides insights into evolution of bilaterian karyotype and development.</title>
        <authorList>
            <person name="Wang S."/>
            <person name="Zhang J."/>
            <person name="Jiao W."/>
            <person name="Li J."/>
            <person name="Xun X."/>
            <person name="Sun Y."/>
            <person name="Guo X."/>
            <person name="Huan P."/>
            <person name="Dong B."/>
            <person name="Zhang L."/>
            <person name="Hu X."/>
            <person name="Sun X."/>
            <person name="Wang J."/>
            <person name="Zhao C."/>
            <person name="Wang Y."/>
            <person name="Wang D."/>
            <person name="Huang X."/>
            <person name="Wang R."/>
            <person name="Lv J."/>
            <person name="Li Y."/>
            <person name="Zhang Z."/>
            <person name="Liu B."/>
            <person name="Lu W."/>
            <person name="Hui Y."/>
            <person name="Liang J."/>
            <person name="Zhou Z."/>
            <person name="Hou R."/>
            <person name="Li X."/>
            <person name="Liu Y."/>
            <person name="Li H."/>
            <person name="Ning X."/>
            <person name="Lin Y."/>
            <person name="Zhao L."/>
            <person name="Xing Q."/>
            <person name="Dou J."/>
            <person name="Li Y."/>
            <person name="Mao J."/>
            <person name="Guo H."/>
            <person name="Dou H."/>
            <person name="Li T."/>
            <person name="Mu C."/>
            <person name="Jiang W."/>
            <person name="Fu Q."/>
            <person name="Fu X."/>
            <person name="Miao Y."/>
            <person name="Liu J."/>
            <person name="Yu Q."/>
            <person name="Li R."/>
            <person name="Liao H."/>
            <person name="Li X."/>
            <person name="Kong Y."/>
            <person name="Jiang Z."/>
            <person name="Chourrout D."/>
            <person name="Li R."/>
            <person name="Bao Z."/>
        </authorList>
    </citation>
    <scope>NUCLEOTIDE SEQUENCE [LARGE SCALE GENOMIC DNA]</scope>
    <source>
        <strain evidence="1 2">PY_sf001</strain>
    </source>
</reference>
<dbReference type="AlphaFoldDB" id="A0A210QU52"/>
<gene>
    <name evidence="1" type="ORF">KP79_PYT16388</name>
</gene>
<protein>
    <submittedName>
        <fullName evidence="1">Uncharacterized protein</fullName>
    </submittedName>
</protein>
<sequence length="87" mass="9803">MFATAVNVSPDIIRHQTVSVTTVAPLTRQKCMIRVQTCQRSLQGYLLLGIEELTLLTADKNWSHFNNHDDFPVLFNLPSSWSRGLCG</sequence>
<evidence type="ECO:0000313" key="1">
    <source>
        <dbReference type="EMBL" id="OWF52251.1"/>
    </source>
</evidence>
<dbReference type="Proteomes" id="UP000242188">
    <property type="component" value="Unassembled WGS sequence"/>
</dbReference>
<accession>A0A210QU52</accession>